<evidence type="ECO:0000259" key="2">
    <source>
        <dbReference type="Pfam" id="PF01609"/>
    </source>
</evidence>
<dbReference type="GO" id="GO:0003677">
    <property type="term" value="F:DNA binding"/>
    <property type="evidence" value="ECO:0007669"/>
    <property type="project" value="InterPro"/>
</dbReference>
<evidence type="ECO:0000256" key="1">
    <source>
        <dbReference type="SAM" id="MobiDB-lite"/>
    </source>
</evidence>
<dbReference type="Pfam" id="PF01609">
    <property type="entry name" value="DDE_Tnp_1"/>
    <property type="match status" value="1"/>
</dbReference>
<dbReference type="SUPFAM" id="SSF53098">
    <property type="entry name" value="Ribonuclease H-like"/>
    <property type="match status" value="1"/>
</dbReference>
<gene>
    <name evidence="3" type="ORF">GJ668_19285</name>
</gene>
<evidence type="ECO:0000313" key="4">
    <source>
        <dbReference type="Proteomes" id="UP000434044"/>
    </source>
</evidence>
<comment type="caution">
    <text evidence="3">The sequence shown here is derived from an EMBL/GenBank/DDBJ whole genome shotgun (WGS) entry which is preliminary data.</text>
</comment>
<name>A0A6N8EG10_9GAMM</name>
<dbReference type="Proteomes" id="UP000434044">
    <property type="component" value="Unassembled WGS sequence"/>
</dbReference>
<feature type="domain" description="Transposase IS4-like" evidence="2">
    <location>
        <begin position="161"/>
        <end position="348"/>
    </location>
</feature>
<dbReference type="OrthoDB" id="574256at2"/>
<proteinExistence type="predicted"/>
<protein>
    <submittedName>
        <fullName evidence="3">Transposase</fullName>
    </submittedName>
</protein>
<feature type="region of interest" description="Disordered" evidence="1">
    <location>
        <begin position="421"/>
        <end position="445"/>
    </location>
</feature>
<dbReference type="GO" id="GO:0004803">
    <property type="term" value="F:transposase activity"/>
    <property type="evidence" value="ECO:0007669"/>
    <property type="project" value="InterPro"/>
</dbReference>
<dbReference type="PANTHER" id="PTHR33258">
    <property type="entry name" value="TRANSPOSASE INSL FOR INSERTION SEQUENCE ELEMENT IS186A-RELATED"/>
    <property type="match status" value="1"/>
</dbReference>
<dbReference type="GO" id="GO:0006313">
    <property type="term" value="P:DNA transposition"/>
    <property type="evidence" value="ECO:0007669"/>
    <property type="project" value="InterPro"/>
</dbReference>
<feature type="compositionally biased region" description="Basic residues" evidence="1">
    <location>
        <begin position="421"/>
        <end position="430"/>
    </location>
</feature>
<sequence length="462" mass="51868">MLTSLLDRFAEHFPIPTMARALLERSFHPEQLDAWFEQQAEGQYTRKLLFSTLFELMMQVVTRRQPSVNAAYQGMGESIPVSLKAVYDKLNGLEPKVSAGLVGYSAQQAREVIEALGAPRPAKLKGYRIKILDGNALGGRERRLAETRGKRAAPLPGKTRAVLEPELELITHLIAEPDAYTQERALLPELQDAIEAGDLWIMDRNFCVASWIATLHAREAAVLVREHQQIPIRPLEPMRLVATTEYGQLSEQRVTLPGLTKDSPRIEVRRVRLDLNIPTREGETRLTFLTTLPPEVADAVEVAALYRERWTVEKAFLHLTTQLRCELKTLAYPSAALFGFAQAVVAYNALAVIRAALRRTYDAHTIDTQVSGYYLVNEMARVTDSLDALVAPEEWAVFHTFTPQAMAEWLLSTAEHVQLGKYRKHSRGPKKPAPPRTPQSKKTHLSVARLLAQRRTTTATAD</sequence>
<dbReference type="PANTHER" id="PTHR33258:SF1">
    <property type="entry name" value="TRANSPOSASE INSL FOR INSERTION SEQUENCE ELEMENT IS186A-RELATED"/>
    <property type="match status" value="1"/>
</dbReference>
<dbReference type="RefSeq" id="WP_155451714.1">
    <property type="nucleotide sequence ID" value="NZ_WNKT01000091.1"/>
</dbReference>
<evidence type="ECO:0000313" key="3">
    <source>
        <dbReference type="EMBL" id="MTW23175.1"/>
    </source>
</evidence>
<organism evidence="3 4">
    <name type="scientific">Allochromatium palmeri</name>
    <dbReference type="NCBI Taxonomy" id="231048"/>
    <lineage>
        <taxon>Bacteria</taxon>
        <taxon>Pseudomonadati</taxon>
        <taxon>Pseudomonadota</taxon>
        <taxon>Gammaproteobacteria</taxon>
        <taxon>Chromatiales</taxon>
        <taxon>Chromatiaceae</taxon>
        <taxon>Allochromatium</taxon>
    </lineage>
</organism>
<keyword evidence="4" id="KW-1185">Reference proteome</keyword>
<dbReference type="InterPro" id="IPR002559">
    <property type="entry name" value="Transposase_11"/>
</dbReference>
<dbReference type="InterPro" id="IPR012337">
    <property type="entry name" value="RNaseH-like_sf"/>
</dbReference>
<accession>A0A6N8EG10</accession>
<dbReference type="EMBL" id="WNKT01000091">
    <property type="protein sequence ID" value="MTW23175.1"/>
    <property type="molecule type" value="Genomic_DNA"/>
</dbReference>
<reference evidence="3 4" key="1">
    <citation type="submission" date="2019-11" db="EMBL/GenBank/DDBJ databases">
        <title>Whole-genome sequence of the anaerobic purple sulfur bacterium Allochromatium palmeri DSM 15591.</title>
        <authorList>
            <person name="Kyndt J.A."/>
            <person name="Meyer T.E."/>
        </authorList>
    </citation>
    <scope>NUCLEOTIDE SEQUENCE [LARGE SCALE GENOMIC DNA]</scope>
    <source>
        <strain evidence="3 4">DSM 15591</strain>
    </source>
</reference>
<dbReference type="AlphaFoldDB" id="A0A6N8EG10"/>